<protein>
    <submittedName>
        <fullName evidence="3">Phasin family protein</fullName>
    </submittedName>
    <submittedName>
        <fullName evidence="2">Phasin protein</fullName>
    </submittedName>
</protein>
<sequence length="119" mass="13544">MTANMFEQWAKMSKSTTEPMLEFGALCTRFWSDLAKQNLQAGSDFVQSQSEQLGHLAQAKSPEEFMAQQTKWANKQAPKAFEYAEQTLATAQEGIKECGKFYQKYASQFNKPDLKTTQK</sequence>
<reference evidence="3" key="3">
    <citation type="submission" date="2021-06" db="EMBL/GenBank/DDBJ databases">
        <title>Genomic Description and Analysis of Intracellular Bacteria, Candidatus Berkiella cookevillensis and Candidatus Berkiella aquae.</title>
        <authorList>
            <person name="Kidane D.T."/>
            <person name="Mehari Y.T."/>
            <person name="Rice F.C."/>
            <person name="Arivett B.A."/>
            <person name="Farone A.L."/>
            <person name="Berk S.G."/>
            <person name="Farone M.B."/>
        </authorList>
    </citation>
    <scope>NUCLEOTIDE SEQUENCE</scope>
    <source>
        <strain evidence="3">CC99</strain>
    </source>
</reference>
<dbReference type="Proteomes" id="UP000051494">
    <property type="component" value="Unassembled WGS sequence"/>
</dbReference>
<proteinExistence type="predicted"/>
<name>A0A0Q9YHK8_9GAMM</name>
<feature type="domain" description="Phasin" evidence="1">
    <location>
        <begin position="7"/>
        <end position="103"/>
    </location>
</feature>
<gene>
    <name evidence="2" type="ORF">CC99x_01094</name>
    <name evidence="3" type="ORF">CC99x_011115</name>
</gene>
<dbReference type="AlphaFoldDB" id="A0A0Q9YHK8"/>
<evidence type="ECO:0000259" key="1">
    <source>
        <dbReference type="Pfam" id="PF09361"/>
    </source>
</evidence>
<evidence type="ECO:0000313" key="2">
    <source>
        <dbReference type="EMBL" id="KRG19097.1"/>
    </source>
</evidence>
<dbReference type="RefSeq" id="WP_057624206.1">
    <property type="nucleotide sequence ID" value="NZ_LKHV02000001.1"/>
</dbReference>
<reference evidence="2" key="1">
    <citation type="submission" date="2015-09" db="EMBL/GenBank/DDBJ databases">
        <title>Draft Genome Sequences of Two Novel Amoeba-resistant Intranuclear Bacteria, Candidatus Berkiella cookevillensis and Candidatus Berkiella aquae.</title>
        <authorList>
            <person name="Mehari Y.T."/>
            <person name="Arivett B.A."/>
            <person name="Farone A.L."/>
            <person name="Gunderson J.H."/>
            <person name="Farone M.B."/>
        </authorList>
    </citation>
    <scope>NUCLEOTIDE SEQUENCE [LARGE SCALE GENOMIC DNA]</scope>
    <source>
        <strain evidence="2">CC99</strain>
    </source>
</reference>
<organism evidence="2">
    <name type="scientific">Candidatus Berkiella cookevillensis</name>
    <dbReference type="NCBI Taxonomy" id="437022"/>
    <lineage>
        <taxon>Bacteria</taxon>
        <taxon>Pseudomonadati</taxon>
        <taxon>Pseudomonadota</taxon>
        <taxon>Gammaproteobacteria</taxon>
        <taxon>Candidatus Berkiellales</taxon>
        <taxon>Candidatus Berkiellaceae</taxon>
        <taxon>Candidatus Berkiella</taxon>
    </lineage>
</organism>
<dbReference type="OrthoDB" id="5649239at2"/>
<reference evidence="3" key="2">
    <citation type="journal article" date="2016" name="Genome Announc.">
        <title>Draft Genome Sequences of Two Novel Amoeba-Resistant Intranuclear Bacteria, 'Candidatus Berkiella cookevillensis' and 'Candidatus Berkiella aquae'.</title>
        <authorList>
            <person name="Mehari Y.T."/>
            <person name="Arivett B.A."/>
            <person name="Farone A.L."/>
            <person name="Gunderson J.H."/>
            <person name="Farone M.B."/>
        </authorList>
    </citation>
    <scope>NUCLEOTIDE SEQUENCE</scope>
    <source>
        <strain evidence="3">CC99</strain>
    </source>
</reference>
<dbReference type="EMBL" id="LKHV01000004">
    <property type="protein sequence ID" value="KRG19097.1"/>
    <property type="molecule type" value="Genomic_DNA"/>
</dbReference>
<dbReference type="Pfam" id="PF09361">
    <property type="entry name" value="Phasin_2"/>
    <property type="match status" value="1"/>
</dbReference>
<keyword evidence="4" id="KW-1185">Reference proteome</keyword>
<dbReference type="EMBL" id="LKHV02000001">
    <property type="protein sequence ID" value="MCS5709446.1"/>
    <property type="molecule type" value="Genomic_DNA"/>
</dbReference>
<dbReference type="InterPro" id="IPR018968">
    <property type="entry name" value="Phasin"/>
</dbReference>
<evidence type="ECO:0000313" key="4">
    <source>
        <dbReference type="Proteomes" id="UP000051494"/>
    </source>
</evidence>
<comment type="caution">
    <text evidence="2">The sequence shown here is derived from an EMBL/GenBank/DDBJ whole genome shotgun (WGS) entry which is preliminary data.</text>
</comment>
<evidence type="ECO:0000313" key="3">
    <source>
        <dbReference type="EMBL" id="MCS5709446.1"/>
    </source>
</evidence>
<accession>A0A0Q9YHK8</accession>